<dbReference type="AlphaFoldDB" id="A0A804LD97"/>
<dbReference type="Proteomes" id="UP000007305">
    <property type="component" value="Chromosome 1"/>
</dbReference>
<proteinExistence type="predicted"/>
<dbReference type="EnsemblPlants" id="Zm00001eb003050_T001">
    <property type="protein sequence ID" value="Zm00001eb003050_P001"/>
    <property type="gene ID" value="Zm00001eb003050"/>
</dbReference>
<reference evidence="1" key="2">
    <citation type="submission" date="2019-07" db="EMBL/GenBank/DDBJ databases">
        <authorList>
            <person name="Seetharam A."/>
            <person name="Woodhouse M."/>
            <person name="Cannon E."/>
        </authorList>
    </citation>
    <scope>NUCLEOTIDE SEQUENCE [LARGE SCALE GENOMIC DNA]</scope>
    <source>
        <strain evidence="1">cv. B73</strain>
    </source>
</reference>
<dbReference type="InParanoid" id="A0A804LD97"/>
<protein>
    <submittedName>
        <fullName evidence="1">Uncharacterized protein</fullName>
    </submittedName>
</protein>
<sequence>MSCKQMTFLKSGVRLLLLQLPPQPALNEDQRHLEADPVENKYIERTSCKHQFKQLGPQAFLHDAAETTYYKYTIPLTISMYSSSFPVRASISYSTGGLFCNCTDTI</sequence>
<evidence type="ECO:0000313" key="1">
    <source>
        <dbReference type="EnsemblPlants" id="Zm00001eb003050_P001"/>
    </source>
</evidence>
<accession>A0A804LD97</accession>
<dbReference type="Gramene" id="Zm00001eb003050_T001">
    <property type="protein sequence ID" value="Zm00001eb003050_P001"/>
    <property type="gene ID" value="Zm00001eb003050"/>
</dbReference>
<evidence type="ECO:0000313" key="2">
    <source>
        <dbReference type="Proteomes" id="UP000007305"/>
    </source>
</evidence>
<organism evidence="1 2">
    <name type="scientific">Zea mays</name>
    <name type="common">Maize</name>
    <dbReference type="NCBI Taxonomy" id="4577"/>
    <lineage>
        <taxon>Eukaryota</taxon>
        <taxon>Viridiplantae</taxon>
        <taxon>Streptophyta</taxon>
        <taxon>Embryophyta</taxon>
        <taxon>Tracheophyta</taxon>
        <taxon>Spermatophyta</taxon>
        <taxon>Magnoliopsida</taxon>
        <taxon>Liliopsida</taxon>
        <taxon>Poales</taxon>
        <taxon>Poaceae</taxon>
        <taxon>PACMAD clade</taxon>
        <taxon>Panicoideae</taxon>
        <taxon>Andropogonodae</taxon>
        <taxon>Andropogoneae</taxon>
        <taxon>Tripsacinae</taxon>
        <taxon>Zea</taxon>
    </lineage>
</organism>
<name>A0A804LD97_MAIZE</name>
<keyword evidence="2" id="KW-1185">Reference proteome</keyword>
<reference evidence="2" key="1">
    <citation type="submission" date="2015-12" db="EMBL/GenBank/DDBJ databases">
        <title>Update maize B73 reference genome by single molecule sequencing technologies.</title>
        <authorList>
            <consortium name="Maize Genome Sequencing Project"/>
            <person name="Ware D."/>
        </authorList>
    </citation>
    <scope>NUCLEOTIDE SEQUENCE [LARGE SCALE GENOMIC DNA]</scope>
    <source>
        <strain evidence="2">cv. B73</strain>
    </source>
</reference>
<reference evidence="1" key="3">
    <citation type="submission" date="2021-05" db="UniProtKB">
        <authorList>
            <consortium name="EnsemblPlants"/>
        </authorList>
    </citation>
    <scope>IDENTIFICATION</scope>
    <source>
        <strain evidence="1">cv. B73</strain>
    </source>
</reference>